<dbReference type="Pfam" id="PF05036">
    <property type="entry name" value="SPOR"/>
    <property type="match status" value="1"/>
</dbReference>
<evidence type="ECO:0000259" key="4">
    <source>
        <dbReference type="Pfam" id="PF01464"/>
    </source>
</evidence>
<dbReference type="OrthoDB" id="9815002at2"/>
<name>A0A0M9GNT0_9HYPH</name>
<dbReference type="InterPro" id="IPR008258">
    <property type="entry name" value="Transglycosylase_SLT_dom_1"/>
</dbReference>
<keyword evidence="7" id="KW-1185">Reference proteome</keyword>
<dbReference type="Proteomes" id="UP000038011">
    <property type="component" value="Unassembled WGS sequence"/>
</dbReference>
<dbReference type="PANTHER" id="PTHR37423:SF2">
    <property type="entry name" value="MEMBRANE-BOUND LYTIC MUREIN TRANSGLYCOSYLASE C"/>
    <property type="match status" value="1"/>
</dbReference>
<dbReference type="Pfam" id="PF01464">
    <property type="entry name" value="SLT"/>
    <property type="match status" value="1"/>
</dbReference>
<evidence type="ECO:0000256" key="1">
    <source>
        <dbReference type="ARBA" id="ARBA00007734"/>
    </source>
</evidence>
<evidence type="ECO:0000313" key="7">
    <source>
        <dbReference type="Proteomes" id="UP000038011"/>
    </source>
</evidence>
<dbReference type="RefSeq" id="WP_053998279.1">
    <property type="nucleotide sequence ID" value="NZ_JXMU01000005.1"/>
</dbReference>
<dbReference type="CDD" id="cd00254">
    <property type="entry name" value="LT-like"/>
    <property type="match status" value="1"/>
</dbReference>
<feature type="domain" description="SPOR" evidence="5">
    <location>
        <begin position="209"/>
        <end position="287"/>
    </location>
</feature>
<keyword evidence="3" id="KW-0732">Signal</keyword>
<dbReference type="InterPro" id="IPR007730">
    <property type="entry name" value="SPOR-like_dom"/>
</dbReference>
<evidence type="ECO:0000256" key="3">
    <source>
        <dbReference type="SAM" id="SignalP"/>
    </source>
</evidence>
<feature type="signal peptide" evidence="3">
    <location>
        <begin position="1"/>
        <end position="22"/>
    </location>
</feature>
<gene>
    <name evidence="6" type="ORF">SU32_05180</name>
</gene>
<accession>A0A0M9GNT0</accession>
<proteinExistence type="inferred from homology"/>
<evidence type="ECO:0000313" key="6">
    <source>
        <dbReference type="EMBL" id="KPB02143.1"/>
    </source>
</evidence>
<dbReference type="Gene3D" id="1.10.530.10">
    <property type="match status" value="1"/>
</dbReference>
<sequence>MPLKQAAFLAVAAWLTMTPALMSSTLGQTLSKDSGEDISVERICQLIAREASVNGLPQAFFARLIWKESRFDANAISPVGAQGIAQFMPETAKLRNLDDPFDPEKAIPASALYLAKLRVQFGNLGLAAAAYNSGETRVAKWLSRGGNLPIETENYVLDITGEPADIFFDRRRQIKNRPLEEKIGFYKACLRLPIIETGAGLLAAKFTMPWAIQVAGNFKREIAERSWSRIKARNGNILMGMPLSISRTRSPMGQRGIYTVRLGAPSRQKANAVCGRLRSNGTPCIVKKN</sequence>
<organism evidence="6 7">
    <name type="scientific">Ahrensia marina</name>
    <dbReference type="NCBI Taxonomy" id="1514904"/>
    <lineage>
        <taxon>Bacteria</taxon>
        <taxon>Pseudomonadati</taxon>
        <taxon>Pseudomonadota</taxon>
        <taxon>Alphaproteobacteria</taxon>
        <taxon>Hyphomicrobiales</taxon>
        <taxon>Ahrensiaceae</taxon>
        <taxon>Ahrensia</taxon>
    </lineage>
</organism>
<evidence type="ECO:0000256" key="2">
    <source>
        <dbReference type="ARBA" id="ARBA00009387"/>
    </source>
</evidence>
<dbReference type="PATRIC" id="fig|1514904.3.peg.3029"/>
<dbReference type="GO" id="GO:0042834">
    <property type="term" value="F:peptidoglycan binding"/>
    <property type="evidence" value="ECO:0007669"/>
    <property type="project" value="InterPro"/>
</dbReference>
<protein>
    <submittedName>
        <fullName evidence="6">Lytic transglycosylase</fullName>
    </submittedName>
</protein>
<dbReference type="STRING" id="1514904.SU32_05180"/>
<feature type="chain" id="PRO_5005836741" evidence="3">
    <location>
        <begin position="23"/>
        <end position="289"/>
    </location>
</feature>
<comment type="similarity">
    <text evidence="2">Belongs to the virb1 family.</text>
</comment>
<evidence type="ECO:0000259" key="5">
    <source>
        <dbReference type="Pfam" id="PF05036"/>
    </source>
</evidence>
<dbReference type="PANTHER" id="PTHR37423">
    <property type="entry name" value="SOLUBLE LYTIC MUREIN TRANSGLYCOSYLASE-RELATED"/>
    <property type="match status" value="1"/>
</dbReference>
<dbReference type="AlphaFoldDB" id="A0A0M9GNT0"/>
<dbReference type="SUPFAM" id="SSF53955">
    <property type="entry name" value="Lysozyme-like"/>
    <property type="match status" value="1"/>
</dbReference>
<dbReference type="EMBL" id="JXMU01000005">
    <property type="protein sequence ID" value="KPB02143.1"/>
    <property type="molecule type" value="Genomic_DNA"/>
</dbReference>
<feature type="domain" description="Transglycosylase SLT" evidence="4">
    <location>
        <begin position="46"/>
        <end position="151"/>
    </location>
</feature>
<dbReference type="InterPro" id="IPR023346">
    <property type="entry name" value="Lysozyme-like_dom_sf"/>
</dbReference>
<comment type="caution">
    <text evidence="6">The sequence shown here is derived from an EMBL/GenBank/DDBJ whole genome shotgun (WGS) entry which is preliminary data.</text>
</comment>
<comment type="similarity">
    <text evidence="1">Belongs to the transglycosylase Slt family.</text>
</comment>
<reference evidence="6 7" key="1">
    <citation type="submission" date="2015-01" db="EMBL/GenBank/DDBJ databases">
        <title>Ahrensia donghaiensis sp. nov., a novel dimethylsulphoniopropionate-cleavage bacterium isolated from seawater and emended descriptions of the genus Ahrensia and Ahrensia kielensis.</title>
        <authorList>
            <person name="Liu J."/>
        </authorList>
    </citation>
    <scope>NUCLEOTIDE SEQUENCE [LARGE SCALE GENOMIC DNA]</scope>
    <source>
        <strain evidence="6 7">LZD062</strain>
    </source>
</reference>